<dbReference type="EMBL" id="CM047742">
    <property type="protein sequence ID" value="KAJ0034787.1"/>
    <property type="molecule type" value="Genomic_DNA"/>
</dbReference>
<sequence>MPIYPDFGWGIPARVTHVQSVVELIMLYDTRDGDGVEAWMSLDENDMNVFQQDPDIIAFTSQVDH</sequence>
<protein>
    <submittedName>
        <fullName evidence="1">Uncharacterized protein</fullName>
    </submittedName>
</protein>
<accession>A0ACC0YEM3</accession>
<dbReference type="Proteomes" id="UP001163603">
    <property type="component" value="Chromosome 7"/>
</dbReference>
<organism evidence="1 2">
    <name type="scientific">Pistacia integerrima</name>
    <dbReference type="NCBI Taxonomy" id="434235"/>
    <lineage>
        <taxon>Eukaryota</taxon>
        <taxon>Viridiplantae</taxon>
        <taxon>Streptophyta</taxon>
        <taxon>Embryophyta</taxon>
        <taxon>Tracheophyta</taxon>
        <taxon>Spermatophyta</taxon>
        <taxon>Magnoliopsida</taxon>
        <taxon>eudicotyledons</taxon>
        <taxon>Gunneridae</taxon>
        <taxon>Pentapetalae</taxon>
        <taxon>rosids</taxon>
        <taxon>malvids</taxon>
        <taxon>Sapindales</taxon>
        <taxon>Anacardiaceae</taxon>
        <taxon>Pistacia</taxon>
    </lineage>
</organism>
<keyword evidence="2" id="KW-1185">Reference proteome</keyword>
<reference evidence="2" key="1">
    <citation type="journal article" date="2023" name="G3 (Bethesda)">
        <title>Genome assembly and association tests identify interacting loci associated with vigor, precocity, and sex in interspecific pistachio rootstocks.</title>
        <authorList>
            <person name="Palmer W."/>
            <person name="Jacygrad E."/>
            <person name="Sagayaradj S."/>
            <person name="Cavanaugh K."/>
            <person name="Han R."/>
            <person name="Bertier L."/>
            <person name="Beede B."/>
            <person name="Kafkas S."/>
            <person name="Golino D."/>
            <person name="Preece J."/>
            <person name="Michelmore R."/>
        </authorList>
    </citation>
    <scope>NUCLEOTIDE SEQUENCE [LARGE SCALE GENOMIC DNA]</scope>
</reference>
<evidence type="ECO:0000313" key="1">
    <source>
        <dbReference type="EMBL" id="KAJ0034787.1"/>
    </source>
</evidence>
<comment type="caution">
    <text evidence="1">The sequence shown here is derived from an EMBL/GenBank/DDBJ whole genome shotgun (WGS) entry which is preliminary data.</text>
</comment>
<gene>
    <name evidence="1" type="ORF">Pint_25800</name>
</gene>
<evidence type="ECO:0000313" key="2">
    <source>
        <dbReference type="Proteomes" id="UP001163603"/>
    </source>
</evidence>
<proteinExistence type="predicted"/>
<name>A0ACC0YEM3_9ROSI</name>